<dbReference type="Gene3D" id="3.40.50.300">
    <property type="entry name" value="P-loop containing nucleotide triphosphate hydrolases"/>
    <property type="match status" value="1"/>
</dbReference>
<dbReference type="InterPro" id="IPR007111">
    <property type="entry name" value="NACHT_NTPase"/>
</dbReference>
<protein>
    <submittedName>
        <fullName evidence="6">NLR family CARD domain-containing protein 4</fullName>
    </submittedName>
</protein>
<evidence type="ECO:0000313" key="6">
    <source>
        <dbReference type="EMBL" id="PFX27671.1"/>
    </source>
</evidence>
<accession>A0A2B4SCR7</accession>
<dbReference type="OrthoDB" id="5971509at2759"/>
<evidence type="ECO:0000256" key="4">
    <source>
        <dbReference type="SAM" id="MobiDB-lite"/>
    </source>
</evidence>
<evidence type="ECO:0000256" key="2">
    <source>
        <dbReference type="ARBA" id="ARBA00022840"/>
    </source>
</evidence>
<evidence type="ECO:0000256" key="1">
    <source>
        <dbReference type="ARBA" id="ARBA00022741"/>
    </source>
</evidence>
<dbReference type="PANTHER" id="PTHR46312:SF2">
    <property type="entry name" value="NUCLEOTIDE-BINDING OLIGOMERIZATION DOMAIN-CONTAINING PROTEIN 2-LIKE"/>
    <property type="match status" value="1"/>
</dbReference>
<dbReference type="CDD" id="cd22249">
    <property type="entry name" value="UDM1_RNF168_RNF169-like"/>
    <property type="match status" value="1"/>
</dbReference>
<dbReference type="InterPro" id="IPR027417">
    <property type="entry name" value="P-loop_NTPase"/>
</dbReference>
<reference evidence="7" key="1">
    <citation type="journal article" date="2017" name="bioRxiv">
        <title>Comparative analysis of the genomes of Stylophora pistillata and Acropora digitifera provides evidence for extensive differences between species of corals.</title>
        <authorList>
            <person name="Voolstra C.R."/>
            <person name="Li Y."/>
            <person name="Liew Y.J."/>
            <person name="Baumgarten S."/>
            <person name="Zoccola D."/>
            <person name="Flot J.-F."/>
            <person name="Tambutte S."/>
            <person name="Allemand D."/>
            <person name="Aranda M."/>
        </authorList>
    </citation>
    <scope>NUCLEOTIDE SEQUENCE [LARGE SCALE GENOMIC DNA]</scope>
</reference>
<dbReference type="PANTHER" id="PTHR46312">
    <property type="entry name" value="NACHT DOMAIN-CONTAINING PROTEIN"/>
    <property type="match status" value="1"/>
</dbReference>
<feature type="domain" description="NACHT" evidence="5">
    <location>
        <begin position="714"/>
        <end position="874"/>
    </location>
</feature>
<keyword evidence="2" id="KW-0067">ATP-binding</keyword>
<organism evidence="6 7">
    <name type="scientific">Stylophora pistillata</name>
    <name type="common">Smooth cauliflower coral</name>
    <dbReference type="NCBI Taxonomy" id="50429"/>
    <lineage>
        <taxon>Eukaryota</taxon>
        <taxon>Metazoa</taxon>
        <taxon>Cnidaria</taxon>
        <taxon>Anthozoa</taxon>
        <taxon>Hexacorallia</taxon>
        <taxon>Scleractinia</taxon>
        <taxon>Astrocoeniina</taxon>
        <taxon>Pocilloporidae</taxon>
        <taxon>Stylophora</taxon>
    </lineage>
</organism>
<keyword evidence="3" id="KW-0175">Coiled coil</keyword>
<proteinExistence type="predicted"/>
<dbReference type="PROSITE" id="PS50837">
    <property type="entry name" value="NACHT"/>
    <property type="match status" value="1"/>
</dbReference>
<comment type="caution">
    <text evidence="6">The sequence shown here is derived from an EMBL/GenBank/DDBJ whole genome shotgun (WGS) entry which is preliminary data.</text>
</comment>
<dbReference type="InterPro" id="IPR032675">
    <property type="entry name" value="LRR_dom_sf"/>
</dbReference>
<sequence>MLKEIFDRQESIFVLLRNYLNKTRASTFLGDRFHGLGHDPILREAATLTDCHAWPINNRQQMLIYGEDAIQVLSEHFEALLNQDLFNLRSCLDEWMELKVHLQRARGELYYNNNNNFWKSKFQMRGQYPNLLLVIKALLIAAFGAYINPDPLSNLCHTYEFCILITQGFKLKMVMTIEERRWLVVGIVMNKVAAPVLRDYIKQGMDTHYTNLDTHCSRLAPPCTLTTLTYHQVKAHPNLRTLKFQNINKNIHLHGKSLYNHRVNDPVDLAKLYLPEYLAQFSAFDESLDISAILRLLGFSNPTPIFSPPNPFILIQSSADDVRNNVRNKWGHCNFSDWTEAFFKDCFVKLETLVRSLGLTGGKEKTVLDELSDWQTKGCQLSMGHAVDQQLLSLVQQDVKDLRANFVKTQAELSALQELVDQQRTELLEVQDSISHLRVEHAATQVNLREHEEQIGEIKKWREQQIKEVKEILEKLYAAEKAFEEEIRMRLQQAETRLAESDVKVKQLQGGLAETDEKVEQLQEGLAETDGKVEQLGEGLMKVEQLQEGLAKTDVKVEQLGEELMKVEQLQGGLAKTDVKVEQLQEGLAETDEKVEQLGEELMKVEQRQGGLCDKVKELELVVGDQRMKPNVVECRSVGRFDVETCRCKLAEHYRRTATVPTSVWSRKCPVDMQQIYTRLTWVKQEQTPEGLSKPELNHYTEVFDENEKGYVSNRILVQGETGIGKTTFVKKMGLDWAELVDERTIDKQSQDAGTSCEAEESASKEPPKEEVIKVSVNGTNALKRFELVLVINLKEVSKYSGLRDVICHCNIFPEEDTAMAEQLLDYITNNQEEVLLVFDGYDEYRCGMNSEIYEIFRGKKLRNCCVLITTRTSKADDLLGEFKVVHAEITGFSFEERMTFMCKMLGGETEARELVQHLCDEELFGLARVPLLLLFFCTLWKKGKSNSFPETKTKLYYGIVQYVLDHSQRKGFPARFHKLDKYKDILVEIGKVALECLLKDDHVFEFDQLSVSILCEESVFIGLLQVTEFSESLRPAGMVSFIHKSIQEFLAAWYITYKCVPEGDLGEIRDKARTLKDCRSLENVFQFICGLSDVGAVKVFQHLASVRIANSTLDLSKTLADITNERNLTLSCVTYNHTVLSELVCKSFQEVESKPELLNHFFDCTGRIVLVTRQLTELLKKMKLKHSTKPLQSDVVFLALNNDWTKCQILQELAKCLECLQIPLKTSETSTLEEFLVHFQKEGEPYSQIPLNTSNTCKVVEFSQRKVEARNCHCNFTSILHFCNDQFQFNVTSFKLCCPGHISLFPATDSTYKYLNSITFEYLHDPICDILESVPSPNKCTLTIRNTCGSHLSLASARKIGNLIPRFSSNARLNLGFSNSSAAKVEALVTGVTTGVKLLEGLLLVLTPPDAATLGRLLPEMSALENLWLVGTHGSVWSDEEMETLFGGFNKRLPLRQLCLSHFSVTVSLYPLIKILHFFPNMQCLRLVDINLNGQDLCQLLRSLEFIPSLEELTVEGKRQRYPDLCLASCKEEVYKQDGFIHNALKSLVLSEIELTPAAAVVLGRLIPEMPSLEKLAFTWGTENIRGLFSGMSSGRLQSTRKDGSILEAGQVEALFAGVNKPLPLRLLTFGGFTVKGCLAPLAESFQFFPHIQTAELNFDFVIDDNYFPSFLERLKYISHLLRVQCEAVTNVGSAEEVNTVGRLKLQHGYLCLYDITLTPRAASALGRLLPEITTLQQFVFTAKDGNALEGKNIEALFGQCRKELPLRELILKGIILTPKTAAALGRQLPGLSSLVKLEFCGVNGSVLSAKEMEALFGGLNKTLPLVELSLRCFFVTGCLAAISKCLRFLPDLQHLTIDEVTVDEHNVFHLLSGMKNVPKLKNLRVEGKSLKCSDLCSEKLPTDVCFSLDALHSLFLHGVSLTPEAAAALGKLLPELSSLEFLALRGIDGTFMEKVEIDSLFGRSNQTFPSEWLEISGFHLRSCLAPLTGHLCCIPDSTTLMLDIYISNSDFDLCGFLDTDLLLSSCIAGLRSLRVSCNALNPTVCNEKVSAMSRLNLDNRRDLTLLDINLTPAVASAIGRALSNMSSLNDLVLVTREETGLNGKEVDALFGGFQETLPLQSLTFRGFRVRGCLAPLAKSFLSFPNLHFVDLDVAFNSGDLQNLCGFLKSLSFMKFFNSLSVQCEAMACPNGTDEMITVGHLTAHGREMSLSGITLTPAVAAALGESLSEMSSLKTLWLTGGDGCILNAEDIEALLVGVKETSPLQHFKLSGFRVRGFPSPLAKSLSFFTDLRHVTLNVSFKSDDVQNVCGFLECLGLVKNPNPLSVQCEAVAGLDGADEANAVGRLTTSWGGFPNISLSGITLTPAAAAALGQSLGRMSSLRFLKFTGGHGCIINAKEIEALFGGFQETSPLQHLSFSGFRARGFLAPLSERFSFFPDFHIEFLDVAFTLDDEQNVCGFFKSLRFMGRFTSLCVKCEEVASLDRRSEVTIKDFLPLVCRAISLKGITLTSEAAAALGRSLCEMSSLEFLTLTGGNWCIMNTEDIETLFGGFQETLHLYSLTFSGFRFRGCLTLLTRGLNYFVDSQIEHLYISFCLDDPQNVCGFLERLRFMKSFTSLSIQCEAVACSDIAVKIYPVADLTKKFSRKVEVSLSGITLTPLAAAFLGQSLCEMSSLETLKLTGRDGCILDSEQIEALFSGFQETLPLSNLTFSGFFLRGCLAPLAKSFRFFPDLDSASLLLYFNSGDLQIVIGFLENFRFMKCFNALRIQCKEIACPDGTDEENAVSCLASQDFSREILLSGITLTPVAAVLGRSLREMSFLEGLSVTGGDWCALNAVEV</sequence>
<evidence type="ECO:0000313" key="7">
    <source>
        <dbReference type="Proteomes" id="UP000225706"/>
    </source>
</evidence>
<keyword evidence="7" id="KW-1185">Reference proteome</keyword>
<name>A0A2B4SCR7_STYPI</name>
<feature type="region of interest" description="Disordered" evidence="4">
    <location>
        <begin position="746"/>
        <end position="769"/>
    </location>
</feature>
<dbReference type="SUPFAM" id="SSF52540">
    <property type="entry name" value="P-loop containing nucleoside triphosphate hydrolases"/>
    <property type="match status" value="1"/>
</dbReference>
<dbReference type="Pfam" id="PF05729">
    <property type="entry name" value="NACHT"/>
    <property type="match status" value="1"/>
</dbReference>
<dbReference type="SUPFAM" id="SSF52047">
    <property type="entry name" value="RNI-like"/>
    <property type="match status" value="4"/>
</dbReference>
<keyword evidence="1" id="KW-0547">Nucleotide-binding</keyword>
<dbReference type="EMBL" id="LSMT01000098">
    <property type="protein sequence ID" value="PFX27671.1"/>
    <property type="molecule type" value="Genomic_DNA"/>
</dbReference>
<feature type="coiled-coil region" evidence="3">
    <location>
        <begin position="399"/>
        <end position="608"/>
    </location>
</feature>
<dbReference type="Proteomes" id="UP000225706">
    <property type="component" value="Unassembled WGS sequence"/>
</dbReference>
<gene>
    <name evidence="6" type="primary">nlrc4</name>
    <name evidence="6" type="ORF">AWC38_SpisGene7650</name>
</gene>
<dbReference type="Gene3D" id="3.80.10.10">
    <property type="entry name" value="Ribonuclease Inhibitor"/>
    <property type="match status" value="5"/>
</dbReference>
<evidence type="ECO:0000259" key="5">
    <source>
        <dbReference type="PROSITE" id="PS50837"/>
    </source>
</evidence>
<dbReference type="GO" id="GO:0005524">
    <property type="term" value="F:ATP binding"/>
    <property type="evidence" value="ECO:0007669"/>
    <property type="project" value="UniProtKB-KW"/>
</dbReference>
<evidence type="ECO:0000256" key="3">
    <source>
        <dbReference type="SAM" id="Coils"/>
    </source>
</evidence>